<keyword evidence="3 5" id="KW-1133">Transmembrane helix</keyword>
<dbReference type="AlphaFoldDB" id="A0A068RES8"/>
<evidence type="ECO:0000256" key="5">
    <source>
        <dbReference type="RuleBase" id="RU367097"/>
    </source>
</evidence>
<evidence type="ECO:0000256" key="1">
    <source>
        <dbReference type="ARBA" id="ARBA00004141"/>
    </source>
</evidence>
<feature type="transmembrane region" description="Helical" evidence="5">
    <location>
        <begin position="113"/>
        <end position="133"/>
    </location>
</feature>
<feature type="transmembrane region" description="Helical" evidence="5">
    <location>
        <begin position="306"/>
        <end position="326"/>
    </location>
</feature>
<keyword evidence="5" id="KW-0333">Golgi apparatus</keyword>
<proteinExistence type="inferred from homology"/>
<dbReference type="EMBL" id="CBTN010000001">
    <property type="protein sequence ID" value="CDH48663.1"/>
    <property type="molecule type" value="Genomic_DNA"/>
</dbReference>
<dbReference type="GO" id="GO:0000139">
    <property type="term" value="C:Golgi membrane"/>
    <property type="evidence" value="ECO:0007669"/>
    <property type="project" value="UniProtKB-SubCell"/>
</dbReference>
<keyword evidence="2 5" id="KW-0812">Transmembrane</keyword>
<feature type="transmembrane region" description="Helical" evidence="5">
    <location>
        <begin position="201"/>
        <end position="223"/>
    </location>
</feature>
<protein>
    <recommendedName>
        <fullName evidence="5">GDP-mannose transporter</fullName>
        <shortName evidence="5">GMT</shortName>
    </recommendedName>
</protein>
<feature type="transmembrane region" description="Helical" evidence="5">
    <location>
        <begin position="154"/>
        <end position="181"/>
    </location>
</feature>
<feature type="transmembrane region" description="Helical" evidence="5">
    <location>
        <begin position="239"/>
        <end position="257"/>
    </location>
</feature>
<comment type="caution">
    <text evidence="6">The sequence shown here is derived from an EMBL/GenBank/DDBJ whole genome shotgun (WGS) entry which is preliminary data.</text>
</comment>
<keyword evidence="5" id="KW-0813">Transport</keyword>
<evidence type="ECO:0000256" key="2">
    <source>
        <dbReference type="ARBA" id="ARBA00022692"/>
    </source>
</evidence>
<dbReference type="SUPFAM" id="SSF103481">
    <property type="entry name" value="Multidrug resistance efflux transporter EmrE"/>
    <property type="match status" value="1"/>
</dbReference>
<name>A0A068RES8_9FUNG</name>
<dbReference type="GO" id="GO:0030659">
    <property type="term" value="C:cytoplasmic vesicle membrane"/>
    <property type="evidence" value="ECO:0007669"/>
    <property type="project" value="UniProtKB-SubCell"/>
</dbReference>
<dbReference type="InterPro" id="IPR050186">
    <property type="entry name" value="TPT_transporter"/>
</dbReference>
<feature type="transmembrane region" description="Helical" evidence="5">
    <location>
        <begin position="332"/>
        <end position="351"/>
    </location>
</feature>
<evidence type="ECO:0000313" key="7">
    <source>
        <dbReference type="Proteomes" id="UP000027586"/>
    </source>
</evidence>
<gene>
    <name evidence="6" type="ORF">LCOR_00438.1</name>
</gene>
<comment type="subcellular location">
    <subcellularLocation>
        <location evidence="5">Golgi apparatus membrane</location>
        <topology evidence="5">Multi-pass membrane protein</topology>
    </subcellularLocation>
    <subcellularLocation>
        <location evidence="5">Cytoplasmic vesicle membrane</location>
        <topology evidence="5">Multi-pass membrane protein</topology>
    </subcellularLocation>
    <subcellularLocation>
        <location evidence="5">Endoplasmic reticulum membrane</location>
        <topology evidence="5">Multi-pass membrane protein</topology>
    </subcellularLocation>
    <subcellularLocation>
        <location evidence="1">Membrane</location>
        <topology evidence="1">Multi-pass membrane protein</topology>
    </subcellularLocation>
</comment>
<reference evidence="6" key="1">
    <citation type="submission" date="2013-08" db="EMBL/GenBank/DDBJ databases">
        <title>Gene expansion shapes genome architecture in the human pathogen Lichtheimia corymbifera: an evolutionary genomics analysis in the ancient terrestrial Mucorales (Mucoromycotina).</title>
        <authorList>
            <person name="Schwartze V.U."/>
            <person name="Winter S."/>
            <person name="Shelest E."/>
            <person name="Marcet-Houben M."/>
            <person name="Horn F."/>
            <person name="Wehner S."/>
            <person name="Hoffmann K."/>
            <person name="Riege K."/>
            <person name="Sammeth M."/>
            <person name="Nowrousian M."/>
            <person name="Valiante V."/>
            <person name="Linde J."/>
            <person name="Jacobsen I.D."/>
            <person name="Marz M."/>
            <person name="Brakhage A.A."/>
            <person name="Gabaldon T."/>
            <person name="Bocker S."/>
            <person name="Voigt K."/>
        </authorList>
    </citation>
    <scope>NUCLEOTIDE SEQUENCE [LARGE SCALE GENOMIC DNA]</scope>
    <source>
        <strain evidence="6">FSU 9682</strain>
    </source>
</reference>
<comment type="function">
    <text evidence="5">Involved in the import of GDP-mannose from the cytoplasm into the Golgi lumen.</text>
</comment>
<keyword evidence="7" id="KW-1185">Reference proteome</keyword>
<dbReference type="NCBIfam" id="TIGR00803">
    <property type="entry name" value="nst"/>
    <property type="match status" value="1"/>
</dbReference>
<dbReference type="InterPro" id="IPR037185">
    <property type="entry name" value="EmrE-like"/>
</dbReference>
<feature type="transmembrane region" description="Helical" evidence="5">
    <location>
        <begin position="75"/>
        <end position="93"/>
    </location>
</feature>
<keyword evidence="4 5" id="KW-0472">Membrane</keyword>
<accession>A0A068RES8</accession>
<dbReference type="OrthoDB" id="417037at2759"/>
<dbReference type="GO" id="GO:0005789">
    <property type="term" value="C:endoplasmic reticulum membrane"/>
    <property type="evidence" value="ECO:0007669"/>
    <property type="project" value="UniProtKB-SubCell"/>
</dbReference>
<evidence type="ECO:0000313" key="6">
    <source>
        <dbReference type="EMBL" id="CDH48663.1"/>
    </source>
</evidence>
<feature type="transmembrane region" description="Helical" evidence="5">
    <location>
        <begin position="277"/>
        <end position="299"/>
    </location>
</feature>
<keyword evidence="5" id="KW-0762">Sugar transport</keyword>
<evidence type="ECO:0000256" key="4">
    <source>
        <dbReference type="ARBA" id="ARBA00023136"/>
    </source>
</evidence>
<sequence>MAQSMEKKDACLLAVDTSEKQSTDMTNASPAVVSSRHVQLPPVVQTSLPILSYCVASIVMTVTNKYVVSGDFNMVFLLLTVQSIVTVVLLQTFKFLNLIKFRAYNTEEAKKWFPITIFLVAMIYTGSKALQFLPIPVYTIFKNLTIILIAYGEVLWFGGSITSMMMTSFGLMTLSSVIAGWNDVSEAISSMMDVYRSEYTGVPMIGYFWMLFNCLSSASFVLYMRKRIKLTNFKDFDTVYYNNLLSIPLLLVPSLLLEDWSMANFQVNFPDEQRQARIWAMIFSGASAFGMSYASAWCVRTTSSTTYSMVGSLNKLPIAISGIVFFGDPATFGNVSAILIGFIAGVVYSYAKAYPHKSLSLTSSPTSDTNNEKR</sequence>
<dbReference type="STRING" id="1263082.A0A068RES8"/>
<keyword evidence="5" id="KW-0968">Cytoplasmic vesicle</keyword>
<evidence type="ECO:0000256" key="3">
    <source>
        <dbReference type="ARBA" id="ARBA00022989"/>
    </source>
</evidence>
<comment type="similarity">
    <text evidence="5">Belongs to the TPT transporter family. SLC35D subfamily.</text>
</comment>
<comment type="subunit">
    <text evidence="5">Homooligomer.</text>
</comment>
<dbReference type="Proteomes" id="UP000027586">
    <property type="component" value="Unassembled WGS sequence"/>
</dbReference>
<organism evidence="6 7">
    <name type="scientific">Lichtheimia corymbifera JMRC:FSU:9682</name>
    <dbReference type="NCBI Taxonomy" id="1263082"/>
    <lineage>
        <taxon>Eukaryota</taxon>
        <taxon>Fungi</taxon>
        <taxon>Fungi incertae sedis</taxon>
        <taxon>Mucoromycota</taxon>
        <taxon>Mucoromycotina</taxon>
        <taxon>Mucoromycetes</taxon>
        <taxon>Mucorales</taxon>
        <taxon>Lichtheimiaceae</taxon>
        <taxon>Lichtheimia</taxon>
    </lineage>
</organism>
<dbReference type="PANTHER" id="PTHR11132">
    <property type="entry name" value="SOLUTE CARRIER FAMILY 35"/>
    <property type="match status" value="1"/>
</dbReference>
<dbReference type="VEuPathDB" id="FungiDB:LCOR_00438.1"/>
<keyword evidence="5" id="KW-0256">Endoplasmic reticulum</keyword>